<dbReference type="CDD" id="cd19481">
    <property type="entry name" value="RecA-like_protease"/>
    <property type="match status" value="1"/>
</dbReference>
<dbReference type="Proteomes" id="UP000077266">
    <property type="component" value="Unassembled WGS sequence"/>
</dbReference>
<dbReference type="PANTHER" id="PTHR46411:SF3">
    <property type="entry name" value="AAA+ ATPASE DOMAIN-CONTAINING PROTEIN"/>
    <property type="match status" value="1"/>
</dbReference>
<reference evidence="2 3" key="1">
    <citation type="journal article" date="2016" name="Mol. Biol. Evol.">
        <title>Comparative Genomics of Early-Diverging Mushroom-Forming Fungi Provides Insights into the Origins of Lignocellulose Decay Capabilities.</title>
        <authorList>
            <person name="Nagy L.G."/>
            <person name="Riley R."/>
            <person name="Tritt A."/>
            <person name="Adam C."/>
            <person name="Daum C."/>
            <person name="Floudas D."/>
            <person name="Sun H."/>
            <person name="Yadav J.S."/>
            <person name="Pangilinan J."/>
            <person name="Larsson K.H."/>
            <person name="Matsuura K."/>
            <person name="Barry K."/>
            <person name="Labutti K."/>
            <person name="Kuo R."/>
            <person name="Ohm R.A."/>
            <person name="Bhattacharya S.S."/>
            <person name="Shirouzu T."/>
            <person name="Yoshinaga Y."/>
            <person name="Martin F.M."/>
            <person name="Grigoriev I.V."/>
            <person name="Hibbett D.S."/>
        </authorList>
    </citation>
    <scope>NUCLEOTIDE SEQUENCE [LARGE SCALE GENOMIC DNA]</scope>
    <source>
        <strain evidence="2 3">HHB12029</strain>
    </source>
</reference>
<dbReference type="Gene3D" id="3.40.50.300">
    <property type="entry name" value="P-loop containing nucleotide triphosphate hydrolases"/>
    <property type="match status" value="1"/>
</dbReference>
<dbReference type="EMBL" id="KV425925">
    <property type="protein sequence ID" value="KZV97816.1"/>
    <property type="molecule type" value="Genomic_DNA"/>
</dbReference>
<gene>
    <name evidence="2" type="ORF">EXIGLDRAFT_713418</name>
</gene>
<evidence type="ECO:0000313" key="2">
    <source>
        <dbReference type="EMBL" id="KZV97816.1"/>
    </source>
</evidence>
<keyword evidence="3" id="KW-1185">Reference proteome</keyword>
<dbReference type="PANTHER" id="PTHR46411">
    <property type="entry name" value="FAMILY ATPASE, PUTATIVE-RELATED"/>
    <property type="match status" value="1"/>
</dbReference>
<dbReference type="InterPro" id="IPR027417">
    <property type="entry name" value="P-loop_NTPase"/>
</dbReference>
<dbReference type="GO" id="GO:0005524">
    <property type="term" value="F:ATP binding"/>
    <property type="evidence" value="ECO:0007669"/>
    <property type="project" value="InterPro"/>
</dbReference>
<dbReference type="GO" id="GO:0016887">
    <property type="term" value="F:ATP hydrolysis activity"/>
    <property type="evidence" value="ECO:0007669"/>
    <property type="project" value="InterPro"/>
</dbReference>
<evidence type="ECO:0000259" key="1">
    <source>
        <dbReference type="Pfam" id="PF00004"/>
    </source>
</evidence>
<keyword evidence="2" id="KW-0378">Hydrolase</keyword>
<dbReference type="STRING" id="1314781.A0A165LGP6"/>
<sequence>MSPLLLGFSFAHKSWGSFAYSRLAPIGWNDEAFKSLVIDEEQKKMIHGLVWKHSDQTNHFDDVIKGKGRGLIGLLAGPPGCGKTFTAEAVAETTRQPLYQVTAGELGVDHETVEIRLLRVLGLAQMWNAVLLLDEAEVFLQKRSPSDLQRNAIVSIFLRQLEYYQGILILTTNLAQDCDPAFESAPEVPRATP</sequence>
<dbReference type="SUPFAM" id="SSF52540">
    <property type="entry name" value="P-loop containing nucleoside triphosphate hydrolases"/>
    <property type="match status" value="1"/>
</dbReference>
<organism evidence="2 3">
    <name type="scientific">Exidia glandulosa HHB12029</name>
    <dbReference type="NCBI Taxonomy" id="1314781"/>
    <lineage>
        <taxon>Eukaryota</taxon>
        <taxon>Fungi</taxon>
        <taxon>Dikarya</taxon>
        <taxon>Basidiomycota</taxon>
        <taxon>Agaricomycotina</taxon>
        <taxon>Agaricomycetes</taxon>
        <taxon>Auriculariales</taxon>
        <taxon>Exidiaceae</taxon>
        <taxon>Exidia</taxon>
    </lineage>
</organism>
<evidence type="ECO:0000313" key="3">
    <source>
        <dbReference type="Proteomes" id="UP000077266"/>
    </source>
</evidence>
<dbReference type="InParanoid" id="A0A165LGP6"/>
<feature type="domain" description="ATPase AAA-type core" evidence="1">
    <location>
        <begin position="74"/>
        <end position="183"/>
    </location>
</feature>
<protein>
    <submittedName>
        <fullName evidence="2">p-loop containing nucleoside triphosphate hydrolase protein</fullName>
    </submittedName>
</protein>
<name>A0A165LGP6_EXIGL</name>
<accession>A0A165LGP6</accession>
<proteinExistence type="predicted"/>
<dbReference type="Pfam" id="PF00004">
    <property type="entry name" value="AAA"/>
    <property type="match status" value="1"/>
</dbReference>
<dbReference type="OrthoDB" id="10042665at2759"/>
<dbReference type="AlphaFoldDB" id="A0A165LGP6"/>
<dbReference type="InterPro" id="IPR003959">
    <property type="entry name" value="ATPase_AAA_core"/>
</dbReference>